<dbReference type="Pfam" id="PF00930">
    <property type="entry name" value="DPPIV_N"/>
    <property type="match status" value="1"/>
</dbReference>
<dbReference type="PANTHER" id="PTHR11731">
    <property type="entry name" value="PROTEASE FAMILY S9B,C DIPEPTIDYL-PEPTIDASE IV-RELATED"/>
    <property type="match status" value="1"/>
</dbReference>
<accession>A0A935CDV0</accession>
<dbReference type="InterPro" id="IPR050278">
    <property type="entry name" value="Serine_Prot_S9B/DPPIV"/>
</dbReference>
<feature type="domain" description="Peptidase S9 prolyl oligopeptidase catalytic" evidence="1">
    <location>
        <begin position="599"/>
        <end position="794"/>
    </location>
</feature>
<evidence type="ECO:0000313" key="4">
    <source>
        <dbReference type="Proteomes" id="UP000611723"/>
    </source>
</evidence>
<dbReference type="PANTHER" id="PTHR11731:SF193">
    <property type="entry name" value="DIPEPTIDYL PEPTIDASE 9"/>
    <property type="match status" value="1"/>
</dbReference>
<reference evidence="3" key="1">
    <citation type="submission" date="2021-01" db="EMBL/GenBank/DDBJ databases">
        <title>Marivirga aurantiaca sp. nov., isolated from intertidal surface sediments.</title>
        <authorList>
            <person name="Zhang M."/>
        </authorList>
    </citation>
    <scope>NUCLEOTIDE SEQUENCE</scope>
    <source>
        <strain evidence="3">S37H4</strain>
    </source>
</reference>
<dbReference type="GO" id="GO:0008236">
    <property type="term" value="F:serine-type peptidase activity"/>
    <property type="evidence" value="ECO:0007669"/>
    <property type="project" value="InterPro"/>
</dbReference>
<dbReference type="GO" id="GO:0006508">
    <property type="term" value="P:proteolysis"/>
    <property type="evidence" value="ECO:0007669"/>
    <property type="project" value="InterPro"/>
</dbReference>
<protein>
    <submittedName>
        <fullName evidence="3">Prolyl oligopeptidase family serine peptidase</fullName>
    </submittedName>
</protein>
<dbReference type="InterPro" id="IPR002469">
    <property type="entry name" value="Peptidase_S9B_N"/>
</dbReference>
<organism evidence="3 4">
    <name type="scientific">Marivirga aurantiaca</name>
    <dbReference type="NCBI Taxonomy" id="2802615"/>
    <lineage>
        <taxon>Bacteria</taxon>
        <taxon>Pseudomonadati</taxon>
        <taxon>Bacteroidota</taxon>
        <taxon>Cytophagia</taxon>
        <taxon>Cytophagales</taxon>
        <taxon>Marivirgaceae</taxon>
        <taxon>Marivirga</taxon>
    </lineage>
</organism>
<keyword evidence="4" id="KW-1185">Reference proteome</keyword>
<dbReference type="Pfam" id="PF00326">
    <property type="entry name" value="Peptidase_S9"/>
    <property type="match status" value="1"/>
</dbReference>
<dbReference type="SUPFAM" id="SSF53474">
    <property type="entry name" value="alpha/beta-Hydrolases"/>
    <property type="match status" value="1"/>
</dbReference>
<name>A0A935CDV0_9BACT</name>
<evidence type="ECO:0000313" key="3">
    <source>
        <dbReference type="EMBL" id="MBK6267298.1"/>
    </source>
</evidence>
<dbReference type="AlphaFoldDB" id="A0A935CDV0"/>
<dbReference type="InterPro" id="IPR029058">
    <property type="entry name" value="AB_hydrolase_fold"/>
</dbReference>
<comment type="caution">
    <text evidence="3">The sequence shown here is derived from an EMBL/GenBank/DDBJ whole genome shotgun (WGS) entry which is preliminary data.</text>
</comment>
<dbReference type="GO" id="GO:0008239">
    <property type="term" value="F:dipeptidyl-peptidase activity"/>
    <property type="evidence" value="ECO:0007669"/>
    <property type="project" value="TreeGrafter"/>
</dbReference>
<proteinExistence type="predicted"/>
<feature type="domain" description="Dipeptidylpeptidase IV N-terminal" evidence="2">
    <location>
        <begin position="243"/>
        <end position="506"/>
    </location>
</feature>
<sequence length="796" mass="90882">MRFILKNPIIMRLSLLMLFSLFITAGLFAQTSELSVQKIMQDPKSWVGTSPSDPFWAEDGQILYFKWNPEAHPGDSLYKVNAKGGEPVKVSLEEELALPSGSGDYNNDKSLKVFSRYGDIFLYNIKTSEMQQLTQTLGTESSPSFTGDEKYITYEYEDNLYRISLMNGAIEQLTDFQEKKSSGTDKKSEQDDWLEKDNVNLIKVLQERKSRAEQEEAYQQYKKVKRPKTYYLNGQSVGSIELSPNQDYITFTLFKRANNKSTIVPDYLHESGYTEDIRARSKVGSDISDMTVGIYHLESDSIYFLQTNELEGIDEQPAYLKEYNLEENKSSREVITNSPVWSDDGRYLVANVRSKDNKDRWICLVNPVTAELEVLDRQRDEAWIGGPGIGWTFGGSVLGFMPDNKSIYFQSEETGYSHLYTIDLGNKRKKALTKGNYEVYDPRISADKKFWYFEANPEHPGIRNVYYMPINGGKLTAITTQKGKSEAIFSPDDSKIALLHSTSNQPTELFIKDNPLKAETVEERQITQSTTEAFDKYPWREAEVITFKARDGEKVHSRIYKPEAAKSNGAAVVFVHGAGYLQNAHHWWSSYFREYMFHNLLTDLGYTVLDIDYRGSAGYGRDWRTAIYRHMGGKDLTDQVDGAKYLVEEHGIDAERIGMYGGSYGGFITLMAMFTTPDVFAAGAALRSVTDWAHYNHGYTSNILNVPVADSIAYRKSSPIYYAEGLQGALLICHGMVDDNVHFQDVVRLAQRLIELGKENWEMAVYPVERHGFVEPSSWTDEYRRILKLFEDNLRD</sequence>
<dbReference type="Proteomes" id="UP000611723">
    <property type="component" value="Unassembled WGS sequence"/>
</dbReference>
<dbReference type="SUPFAM" id="SSF82171">
    <property type="entry name" value="DPP6 N-terminal domain-like"/>
    <property type="match status" value="1"/>
</dbReference>
<dbReference type="Gene3D" id="2.140.10.30">
    <property type="entry name" value="Dipeptidylpeptidase IV, N-terminal domain"/>
    <property type="match status" value="2"/>
</dbReference>
<gene>
    <name evidence="3" type="ORF">JKA74_19810</name>
</gene>
<evidence type="ECO:0000259" key="2">
    <source>
        <dbReference type="Pfam" id="PF00930"/>
    </source>
</evidence>
<dbReference type="EMBL" id="JAEQBW010000016">
    <property type="protein sequence ID" value="MBK6267298.1"/>
    <property type="molecule type" value="Genomic_DNA"/>
</dbReference>
<dbReference type="Gene3D" id="3.40.50.1820">
    <property type="entry name" value="alpha/beta hydrolase"/>
    <property type="match status" value="1"/>
</dbReference>
<dbReference type="InterPro" id="IPR001375">
    <property type="entry name" value="Peptidase_S9_cat"/>
</dbReference>
<evidence type="ECO:0000259" key="1">
    <source>
        <dbReference type="Pfam" id="PF00326"/>
    </source>
</evidence>